<dbReference type="Pfam" id="PF02854">
    <property type="entry name" value="MIF4G"/>
    <property type="match status" value="1"/>
</dbReference>
<gene>
    <name evidence="5" type="ORF">LCMiAC01_01090</name>
</gene>
<accession>A0A481YYU3</accession>
<evidence type="ECO:0000256" key="2">
    <source>
        <dbReference type="ARBA" id="ARBA00022917"/>
    </source>
</evidence>
<protein>
    <submittedName>
        <fullName evidence="5">Middle domain of initiation factor 4G</fullName>
    </submittedName>
</protein>
<dbReference type="InterPro" id="IPR003890">
    <property type="entry name" value="MIF4G-like_typ-3"/>
</dbReference>
<name>A0A481YYU3_9VIRU</name>
<dbReference type="SUPFAM" id="SSF48371">
    <property type="entry name" value="ARM repeat"/>
    <property type="match status" value="1"/>
</dbReference>
<evidence type="ECO:0000259" key="4">
    <source>
        <dbReference type="SMART" id="SM00543"/>
    </source>
</evidence>
<feature type="region of interest" description="Disordered" evidence="3">
    <location>
        <begin position="38"/>
        <end position="62"/>
    </location>
</feature>
<proteinExistence type="predicted"/>
<evidence type="ECO:0000256" key="3">
    <source>
        <dbReference type="SAM" id="MobiDB-lite"/>
    </source>
</evidence>
<keyword evidence="1 5" id="KW-0396">Initiation factor</keyword>
<organism evidence="5">
    <name type="scientific">Mimivirus LCMiAC01</name>
    <dbReference type="NCBI Taxonomy" id="2506608"/>
    <lineage>
        <taxon>Viruses</taxon>
        <taxon>Varidnaviria</taxon>
        <taxon>Bamfordvirae</taxon>
        <taxon>Nucleocytoviricota</taxon>
        <taxon>Megaviricetes</taxon>
        <taxon>Imitervirales</taxon>
        <taxon>Mimiviridae</taxon>
        <taxon>Klosneuvirinae</taxon>
    </lineage>
</organism>
<dbReference type="InterPro" id="IPR016024">
    <property type="entry name" value="ARM-type_fold"/>
</dbReference>
<evidence type="ECO:0000256" key="1">
    <source>
        <dbReference type="ARBA" id="ARBA00022540"/>
    </source>
</evidence>
<feature type="compositionally biased region" description="Low complexity" evidence="3">
    <location>
        <begin position="38"/>
        <end position="50"/>
    </location>
</feature>
<dbReference type="GO" id="GO:0003729">
    <property type="term" value="F:mRNA binding"/>
    <property type="evidence" value="ECO:0007669"/>
    <property type="project" value="TreeGrafter"/>
</dbReference>
<dbReference type="SMART" id="SM00543">
    <property type="entry name" value="MIF4G"/>
    <property type="match status" value="1"/>
</dbReference>
<reference evidence="5" key="1">
    <citation type="journal article" date="2019" name="MBio">
        <title>Virus Genomes from Deep Sea Sediments Expand the Ocean Megavirome and Support Independent Origins of Viral Gigantism.</title>
        <authorList>
            <person name="Backstrom D."/>
            <person name="Yutin N."/>
            <person name="Jorgensen S.L."/>
            <person name="Dharamshi J."/>
            <person name="Homa F."/>
            <person name="Zaremba-Niedwiedzka K."/>
            <person name="Spang A."/>
            <person name="Wolf Y.I."/>
            <person name="Koonin E.V."/>
            <person name="Ettema T.J."/>
        </authorList>
    </citation>
    <scope>NUCLEOTIDE SEQUENCE</scope>
</reference>
<dbReference type="PANTHER" id="PTHR23253:SF9">
    <property type="entry name" value="EUKARYOTIC TRANSLATION INITIATION FACTOR 4 GAMMA 2"/>
    <property type="match status" value="1"/>
</dbReference>
<keyword evidence="2" id="KW-0648">Protein biosynthesis</keyword>
<dbReference type="EMBL" id="MK500389">
    <property type="protein sequence ID" value="QBK88432.1"/>
    <property type="molecule type" value="Genomic_DNA"/>
</dbReference>
<evidence type="ECO:0000313" key="5">
    <source>
        <dbReference type="EMBL" id="QBK88432.1"/>
    </source>
</evidence>
<sequence length="299" mass="35256">MPTTRCSIPFAEFMKYKSRNMVVYPDLVPYINTRKQSSKYNNKYRSNNNNNRRRRSNRNGEWIRDSAPNKNWLIANRYNKTTDDKIKGDILGCLNKLSKDNFVKIKDNIMCIVNTDITTENQFKVLIDALFTKAIAEETYCIHYTKICKELISHHIPQKNNKKINFRTLLMNKCQSMFEDIILVGLDNNIENSSFRFKSNIVGCVRFLGEIYNNNMLPITLLIFCFDQLFLNVKPHSTYLIDCVCEMMTVVGKRFFKYDSNSANKYMDNMNKIKNSGIFKTKEKFAIMDIFDLKDKEQW</sequence>
<dbReference type="PANTHER" id="PTHR23253">
    <property type="entry name" value="EUKARYOTIC TRANSLATION INITIATION FACTOR 4 GAMMA"/>
    <property type="match status" value="1"/>
</dbReference>
<feature type="domain" description="MIF4G" evidence="4">
    <location>
        <begin position="87"/>
        <end position="297"/>
    </location>
</feature>
<dbReference type="Gene3D" id="1.25.40.180">
    <property type="match status" value="1"/>
</dbReference>